<feature type="transmembrane region" description="Helical" evidence="1">
    <location>
        <begin position="72"/>
        <end position="97"/>
    </location>
</feature>
<protein>
    <submittedName>
        <fullName evidence="2">Transmembrane protein 18-domain-containing protein</fullName>
    </submittedName>
</protein>
<feature type="transmembrane region" description="Helical" evidence="1">
    <location>
        <begin position="117"/>
        <end position="137"/>
    </location>
</feature>
<gene>
    <name evidence="2" type="ORF">BJ085DRAFT_27602</name>
</gene>
<keyword evidence="3" id="KW-1185">Reference proteome</keyword>
<evidence type="ECO:0000256" key="1">
    <source>
        <dbReference type="SAM" id="Phobius"/>
    </source>
</evidence>
<name>A0A4P9ZYP2_9FUNG</name>
<dbReference type="Pfam" id="PF14770">
    <property type="entry name" value="TMEM18"/>
    <property type="match status" value="1"/>
</dbReference>
<sequence length="163" mass="18554">MANLVPPGWELGSLAYKDLLLLMQTYWTEFQADAQEFYQAVNWSQPWLRAWAVFYGGLVVATVYYRGDEGRLAALFITLSIMVLGAQPLNTLAAGYWSDFSDANYFQEHGHFISLVYSIPLLLLLLTVLVMLIFHAGSRLIQVKRQQIRQATKTKTTSKKKSQ</sequence>
<reference evidence="3" key="1">
    <citation type="journal article" date="2018" name="Nat. Microbiol.">
        <title>Leveraging single-cell genomics to expand the fungal tree of life.</title>
        <authorList>
            <person name="Ahrendt S.R."/>
            <person name="Quandt C.A."/>
            <person name="Ciobanu D."/>
            <person name="Clum A."/>
            <person name="Salamov A."/>
            <person name="Andreopoulos B."/>
            <person name="Cheng J.F."/>
            <person name="Woyke T."/>
            <person name="Pelin A."/>
            <person name="Henrissat B."/>
            <person name="Reynolds N.K."/>
            <person name="Benny G.L."/>
            <person name="Smith M.E."/>
            <person name="James T.Y."/>
            <person name="Grigoriev I.V."/>
        </authorList>
    </citation>
    <scope>NUCLEOTIDE SEQUENCE [LARGE SCALE GENOMIC DNA]</scope>
    <source>
        <strain evidence="3">RSA 468</strain>
    </source>
</reference>
<evidence type="ECO:0000313" key="2">
    <source>
        <dbReference type="EMBL" id="RKP38875.1"/>
    </source>
</evidence>
<keyword evidence="1" id="KW-0472">Membrane</keyword>
<dbReference type="InterPro" id="IPR026721">
    <property type="entry name" value="TMEM18"/>
</dbReference>
<dbReference type="EMBL" id="ML002321">
    <property type="protein sequence ID" value="RKP38875.1"/>
    <property type="molecule type" value="Genomic_DNA"/>
</dbReference>
<keyword evidence="1 2" id="KW-0812">Transmembrane</keyword>
<dbReference type="OrthoDB" id="411535at2759"/>
<proteinExistence type="predicted"/>
<dbReference type="Proteomes" id="UP000268162">
    <property type="component" value="Unassembled WGS sequence"/>
</dbReference>
<keyword evidence="1" id="KW-1133">Transmembrane helix</keyword>
<evidence type="ECO:0000313" key="3">
    <source>
        <dbReference type="Proteomes" id="UP000268162"/>
    </source>
</evidence>
<organism evidence="2 3">
    <name type="scientific">Dimargaris cristalligena</name>
    <dbReference type="NCBI Taxonomy" id="215637"/>
    <lineage>
        <taxon>Eukaryota</taxon>
        <taxon>Fungi</taxon>
        <taxon>Fungi incertae sedis</taxon>
        <taxon>Zoopagomycota</taxon>
        <taxon>Kickxellomycotina</taxon>
        <taxon>Dimargaritomycetes</taxon>
        <taxon>Dimargaritales</taxon>
        <taxon>Dimargaritaceae</taxon>
        <taxon>Dimargaris</taxon>
    </lineage>
</organism>
<dbReference type="AlphaFoldDB" id="A0A4P9ZYP2"/>
<feature type="transmembrane region" description="Helical" evidence="1">
    <location>
        <begin position="47"/>
        <end position="65"/>
    </location>
</feature>
<accession>A0A4P9ZYP2</accession>